<gene>
    <name evidence="1" type="ORF">FC699_30355</name>
</gene>
<comment type="caution">
    <text evidence="1">The sequence shown here is derived from an EMBL/GenBank/DDBJ whole genome shotgun (WGS) entry which is preliminary data.</text>
</comment>
<name>A0A4U3AE34_9BACI</name>
<protein>
    <submittedName>
        <fullName evidence="1">Zinc-binding alcohol dehydrogenase family protein</fullName>
    </submittedName>
</protein>
<evidence type="ECO:0000313" key="1">
    <source>
        <dbReference type="EMBL" id="TKI85782.1"/>
    </source>
</evidence>
<feature type="non-terminal residue" evidence="1">
    <location>
        <position position="1"/>
    </location>
</feature>
<dbReference type="Gene3D" id="3.90.180.10">
    <property type="entry name" value="Medium-chain alcohol dehydrogenases, catalytic domain"/>
    <property type="match status" value="1"/>
</dbReference>
<evidence type="ECO:0000313" key="2">
    <source>
        <dbReference type="Proteomes" id="UP000305222"/>
    </source>
</evidence>
<dbReference type="Proteomes" id="UP000305222">
    <property type="component" value="Unassembled WGS sequence"/>
</dbReference>
<dbReference type="AlphaFoldDB" id="A0A4U3AE34"/>
<dbReference type="EMBL" id="SZON01002561">
    <property type="protein sequence ID" value="TKI85782.1"/>
    <property type="molecule type" value="Genomic_DNA"/>
</dbReference>
<proteinExistence type="predicted"/>
<sequence>ILKTTLNETLSPINAENVKKAHALLESGSTIGKIVLEKF</sequence>
<organism evidence="1 2">
    <name type="scientific">Bacillus wiedmannii</name>
    <dbReference type="NCBI Taxonomy" id="1890302"/>
    <lineage>
        <taxon>Bacteria</taxon>
        <taxon>Bacillati</taxon>
        <taxon>Bacillota</taxon>
        <taxon>Bacilli</taxon>
        <taxon>Bacillales</taxon>
        <taxon>Bacillaceae</taxon>
        <taxon>Bacillus</taxon>
        <taxon>Bacillus cereus group</taxon>
    </lineage>
</organism>
<accession>A0A4U3AE34</accession>
<reference evidence="1 2" key="1">
    <citation type="journal article" date="2019" name="Environ. Microbiol.">
        <title>An active ?-lactamase is a part of an orchestrated cell wall stress resistance network of Bacillus subtilis and related rhizosphere species.</title>
        <authorList>
            <person name="Bucher T."/>
            <person name="Keren-Paz A."/>
            <person name="Hausser J."/>
            <person name="Olender T."/>
            <person name="Cytryn E."/>
            <person name="Kolodkin-Gal I."/>
        </authorList>
    </citation>
    <scope>NUCLEOTIDE SEQUENCE [LARGE SCALE GENOMIC DNA]</scope>
    <source>
        <strain evidence="1 2">I5</strain>
    </source>
</reference>